<dbReference type="SMART" id="SM00448">
    <property type="entry name" value="REC"/>
    <property type="match status" value="1"/>
</dbReference>
<evidence type="ECO:0000256" key="6">
    <source>
        <dbReference type="PROSITE-ProRule" id="PRU00169"/>
    </source>
</evidence>
<dbReference type="Pfam" id="PF00072">
    <property type="entry name" value="Response_reg"/>
    <property type="match status" value="1"/>
</dbReference>
<dbReference type="InterPro" id="IPR011006">
    <property type="entry name" value="CheY-like_superfamily"/>
</dbReference>
<dbReference type="PROSITE" id="PS51755">
    <property type="entry name" value="OMPR_PHOB"/>
    <property type="match status" value="1"/>
</dbReference>
<dbReference type="GO" id="GO:0005829">
    <property type="term" value="C:cytosol"/>
    <property type="evidence" value="ECO:0007669"/>
    <property type="project" value="TreeGrafter"/>
</dbReference>
<dbReference type="AlphaFoldDB" id="A0A0B7NVQ5"/>
<proteinExistence type="predicted"/>
<dbReference type="GO" id="GO:0032993">
    <property type="term" value="C:protein-DNA complex"/>
    <property type="evidence" value="ECO:0007669"/>
    <property type="project" value="TreeGrafter"/>
</dbReference>
<reference evidence="10" key="1">
    <citation type="submission" date="2014-08" db="EMBL/GenBank/DDBJ databases">
        <authorList>
            <person name="Falentin Helene"/>
        </authorList>
    </citation>
    <scope>NUCLEOTIDE SEQUENCE</scope>
</reference>
<dbReference type="PANTHER" id="PTHR48111:SF21">
    <property type="entry name" value="DNA-BINDING DUAL MASTER TRANSCRIPTIONAL REGULATOR RPAA"/>
    <property type="match status" value="1"/>
</dbReference>
<dbReference type="SUPFAM" id="SSF46894">
    <property type="entry name" value="C-terminal effector domain of the bipartite response regulators"/>
    <property type="match status" value="1"/>
</dbReference>
<evidence type="ECO:0000256" key="2">
    <source>
        <dbReference type="ARBA" id="ARBA00023012"/>
    </source>
</evidence>
<dbReference type="Gene3D" id="1.10.10.10">
    <property type="entry name" value="Winged helix-like DNA-binding domain superfamily/Winged helix DNA-binding domain"/>
    <property type="match status" value="1"/>
</dbReference>
<keyword evidence="5" id="KW-0804">Transcription</keyword>
<evidence type="ECO:0000256" key="7">
    <source>
        <dbReference type="PROSITE-ProRule" id="PRU01091"/>
    </source>
</evidence>
<dbReference type="FunFam" id="1.10.10.10:FF:000018">
    <property type="entry name" value="DNA-binding response regulator ResD"/>
    <property type="match status" value="1"/>
</dbReference>
<keyword evidence="1" id="KW-0597">Phosphoprotein</keyword>
<evidence type="ECO:0000259" key="9">
    <source>
        <dbReference type="PROSITE" id="PS51755"/>
    </source>
</evidence>
<evidence type="ECO:0000256" key="1">
    <source>
        <dbReference type="ARBA" id="ARBA00022553"/>
    </source>
</evidence>
<name>A0A0B7NVQ5_PROFF</name>
<dbReference type="InterPro" id="IPR001789">
    <property type="entry name" value="Sig_transdc_resp-reg_receiver"/>
</dbReference>
<accession>A0A0B7NVQ5</accession>
<evidence type="ECO:0000256" key="4">
    <source>
        <dbReference type="ARBA" id="ARBA00023125"/>
    </source>
</evidence>
<keyword evidence="2" id="KW-0902">Two-component regulatory system</keyword>
<keyword evidence="3" id="KW-0805">Transcription regulation</keyword>
<keyword evidence="4 7" id="KW-0238">DNA-binding</keyword>
<evidence type="ECO:0000313" key="10">
    <source>
        <dbReference type="EMBL" id="CEP26821.1"/>
    </source>
</evidence>
<dbReference type="SUPFAM" id="SSF52172">
    <property type="entry name" value="CheY-like"/>
    <property type="match status" value="1"/>
</dbReference>
<feature type="domain" description="OmpR/PhoB-type" evidence="9">
    <location>
        <begin position="137"/>
        <end position="236"/>
    </location>
</feature>
<dbReference type="InterPro" id="IPR036388">
    <property type="entry name" value="WH-like_DNA-bd_sf"/>
</dbReference>
<protein>
    <submittedName>
        <fullName evidence="10">Two-component system response regulator</fullName>
    </submittedName>
</protein>
<dbReference type="Gene3D" id="6.10.250.690">
    <property type="match status" value="1"/>
</dbReference>
<comment type="caution">
    <text evidence="6">Lacks conserved residue(s) required for the propagation of feature annotation.</text>
</comment>
<sequence length="249" mass="27954">MELMTDIEVGGPGLVLIVQDDAERADELHDLLSELGFATRWCASASIALKSFHETRPDLVVMEVGLAGRSGLDVCREIRRESDVPIILVSTGSATEDIVEGFRAGADDYIVEPFAGAELLVRVQARMRRRRNGIQARHTVMVDDLEVDVDNRQVRRHREPINVTPTEFKLLVTLVERPGHVFSREELLAEVWGYGHAGDERVVTVHVQRLRAKIEADPDRPRIVTTVRGLGYRLGHTTDVRWIPEPLTV</sequence>
<dbReference type="InterPro" id="IPR001867">
    <property type="entry name" value="OmpR/PhoB-type_DNA-bd"/>
</dbReference>
<dbReference type="GO" id="GO:0000976">
    <property type="term" value="F:transcription cis-regulatory region binding"/>
    <property type="evidence" value="ECO:0007669"/>
    <property type="project" value="TreeGrafter"/>
</dbReference>
<dbReference type="Gene3D" id="3.40.50.2300">
    <property type="match status" value="1"/>
</dbReference>
<evidence type="ECO:0000256" key="3">
    <source>
        <dbReference type="ARBA" id="ARBA00023015"/>
    </source>
</evidence>
<dbReference type="SMART" id="SM00862">
    <property type="entry name" value="Trans_reg_C"/>
    <property type="match status" value="1"/>
</dbReference>
<feature type="domain" description="Response regulatory" evidence="8">
    <location>
        <begin position="14"/>
        <end position="127"/>
    </location>
</feature>
<dbReference type="InterPro" id="IPR039420">
    <property type="entry name" value="WalR-like"/>
</dbReference>
<dbReference type="PANTHER" id="PTHR48111">
    <property type="entry name" value="REGULATOR OF RPOS"/>
    <property type="match status" value="1"/>
</dbReference>
<dbReference type="Pfam" id="PF00486">
    <property type="entry name" value="Trans_reg_C"/>
    <property type="match status" value="1"/>
</dbReference>
<evidence type="ECO:0000256" key="5">
    <source>
        <dbReference type="ARBA" id="ARBA00023163"/>
    </source>
</evidence>
<dbReference type="GO" id="GO:0006355">
    <property type="term" value="P:regulation of DNA-templated transcription"/>
    <property type="evidence" value="ECO:0007669"/>
    <property type="project" value="InterPro"/>
</dbReference>
<dbReference type="EMBL" id="LM676425">
    <property type="protein sequence ID" value="CEP26821.1"/>
    <property type="molecule type" value="Genomic_DNA"/>
</dbReference>
<feature type="DNA-binding region" description="OmpR/PhoB-type" evidence="7">
    <location>
        <begin position="137"/>
        <end position="236"/>
    </location>
</feature>
<gene>
    <name evidence="10" type="ORF">PFCIRM138_10090</name>
</gene>
<evidence type="ECO:0000259" key="8">
    <source>
        <dbReference type="PROSITE" id="PS50110"/>
    </source>
</evidence>
<dbReference type="InterPro" id="IPR016032">
    <property type="entry name" value="Sig_transdc_resp-reg_C-effctor"/>
</dbReference>
<dbReference type="CDD" id="cd00383">
    <property type="entry name" value="trans_reg_C"/>
    <property type="match status" value="1"/>
</dbReference>
<dbReference type="PROSITE" id="PS50110">
    <property type="entry name" value="RESPONSE_REGULATORY"/>
    <property type="match status" value="1"/>
</dbReference>
<dbReference type="GO" id="GO:0000156">
    <property type="term" value="F:phosphorelay response regulator activity"/>
    <property type="evidence" value="ECO:0007669"/>
    <property type="project" value="TreeGrafter"/>
</dbReference>
<organism evidence="10">
    <name type="scientific">Propionibacterium freudenreichii subsp. freudenreichii</name>
    <dbReference type="NCBI Taxonomy" id="66712"/>
    <lineage>
        <taxon>Bacteria</taxon>
        <taxon>Bacillati</taxon>
        <taxon>Actinomycetota</taxon>
        <taxon>Actinomycetes</taxon>
        <taxon>Propionibacteriales</taxon>
        <taxon>Propionibacteriaceae</taxon>
        <taxon>Propionibacterium</taxon>
    </lineage>
</organism>